<dbReference type="Gene3D" id="2.30.40.10">
    <property type="entry name" value="Urease, subunit C, domain 1"/>
    <property type="match status" value="1"/>
</dbReference>
<dbReference type="PANTHER" id="PTHR43135">
    <property type="entry name" value="ALPHA-D-RIBOSE 1-METHYLPHOSPHONATE 5-TRIPHOSPHATE DIPHOSPHATASE"/>
    <property type="match status" value="1"/>
</dbReference>
<dbReference type="InterPro" id="IPR011059">
    <property type="entry name" value="Metal-dep_hydrolase_composite"/>
</dbReference>
<comment type="caution">
    <text evidence="2">The sequence shown here is derived from an EMBL/GenBank/DDBJ whole genome shotgun (WGS) entry which is preliminary data.</text>
</comment>
<dbReference type="InterPro" id="IPR051781">
    <property type="entry name" value="Metallo-dep_Hydrolase"/>
</dbReference>
<dbReference type="GO" id="GO:0016810">
    <property type="term" value="F:hydrolase activity, acting on carbon-nitrogen (but not peptide) bonds"/>
    <property type="evidence" value="ECO:0007669"/>
    <property type="project" value="InterPro"/>
</dbReference>
<evidence type="ECO:0000313" key="2">
    <source>
        <dbReference type="EMBL" id="NYD30212.1"/>
    </source>
</evidence>
<feature type="domain" description="Amidohydrolase-related" evidence="1">
    <location>
        <begin position="42"/>
        <end position="332"/>
    </location>
</feature>
<proteinExistence type="predicted"/>
<dbReference type="Proteomes" id="UP000582231">
    <property type="component" value="Unassembled WGS sequence"/>
</dbReference>
<dbReference type="InterPro" id="IPR006680">
    <property type="entry name" value="Amidohydro-rel"/>
</dbReference>
<name>A0A852RUH2_9ACTN</name>
<gene>
    <name evidence="2" type="ORF">BJ958_001758</name>
</gene>
<dbReference type="SUPFAM" id="SSF51556">
    <property type="entry name" value="Metallo-dependent hydrolases"/>
    <property type="match status" value="1"/>
</dbReference>
<organism evidence="2 3">
    <name type="scientific">Nocardioides kongjuensis</name>
    <dbReference type="NCBI Taxonomy" id="349522"/>
    <lineage>
        <taxon>Bacteria</taxon>
        <taxon>Bacillati</taxon>
        <taxon>Actinomycetota</taxon>
        <taxon>Actinomycetes</taxon>
        <taxon>Propionibacteriales</taxon>
        <taxon>Nocardioidaceae</taxon>
        <taxon>Nocardioides</taxon>
    </lineage>
</organism>
<sequence>MSAWHLQGRVLPDDADRDVYVVDRRISFTPVADATTLGTGLVLVPGLADAHAHLSLASPAGDDAPAGERVRASARAHLEAGVLAVREPGSPDRASRGLGPDAGLPRVTTAGRFLAPAGRYFPGLAREVNDGELVEAALEELAWSGGWVKLIGDSPIPGPGMTRTFSEAAVVAATRAVHAAGGRVAMHCALPDVIQSAIEARIDTLEHATFLQADQVPSLAAYGGSWVPTLSINEAIRGMLPSTMGELIDRMPLALAAAAAAGVPILAGTDAGMGPHGRVRHEIELLARYGLTPEQALGAGSWRTRELLGLPGIAEGAPADLVAFDTDPRDDLGVLAAPRIRVLDGTVLSPAT</sequence>
<dbReference type="EMBL" id="JACCBF010000001">
    <property type="protein sequence ID" value="NYD30212.1"/>
    <property type="molecule type" value="Genomic_DNA"/>
</dbReference>
<evidence type="ECO:0000259" key="1">
    <source>
        <dbReference type="Pfam" id="PF01979"/>
    </source>
</evidence>
<dbReference type="InterPro" id="IPR032466">
    <property type="entry name" value="Metal_Hydrolase"/>
</dbReference>
<dbReference type="Gene3D" id="3.20.20.140">
    <property type="entry name" value="Metal-dependent hydrolases"/>
    <property type="match status" value="1"/>
</dbReference>
<dbReference type="AlphaFoldDB" id="A0A852RUH2"/>
<keyword evidence="3" id="KW-1185">Reference proteome</keyword>
<keyword evidence="2" id="KW-0378">Hydrolase</keyword>
<reference evidence="2 3" key="1">
    <citation type="submission" date="2020-07" db="EMBL/GenBank/DDBJ databases">
        <title>Sequencing the genomes of 1000 actinobacteria strains.</title>
        <authorList>
            <person name="Klenk H.-P."/>
        </authorList>
    </citation>
    <scope>NUCLEOTIDE SEQUENCE [LARGE SCALE GENOMIC DNA]</scope>
    <source>
        <strain evidence="2 3">DSM 19082</strain>
    </source>
</reference>
<evidence type="ECO:0000313" key="3">
    <source>
        <dbReference type="Proteomes" id="UP000582231"/>
    </source>
</evidence>
<dbReference type="RefSeq" id="WP_179726493.1">
    <property type="nucleotide sequence ID" value="NZ_BAABEF010000001.1"/>
</dbReference>
<dbReference type="PANTHER" id="PTHR43135:SF4">
    <property type="entry name" value="AMIDOHYDROLASE-RELATED DOMAIN-CONTAINING PROTEIN"/>
    <property type="match status" value="1"/>
</dbReference>
<protein>
    <submittedName>
        <fullName evidence="2">Imidazolonepropionase-like amidohydrolase</fullName>
    </submittedName>
</protein>
<accession>A0A852RUH2</accession>
<dbReference type="Pfam" id="PF01979">
    <property type="entry name" value="Amidohydro_1"/>
    <property type="match status" value="1"/>
</dbReference>